<sequence length="128" mass="12668">MRLGSGAALTVRSLAATYSSDCMLLGPLVLEVVGALGGKRGSSATSRGCDGPSPACASTVPHCMPQAGEGGVHTGGTVEPHTISASEMHVHCAANYTAVLIVTTSVETPIVSIVLLVVSAVSGGISVH</sequence>
<organism evidence="1 2">
    <name type="scientific">Phytophthora fragariae</name>
    <dbReference type="NCBI Taxonomy" id="53985"/>
    <lineage>
        <taxon>Eukaryota</taxon>
        <taxon>Sar</taxon>
        <taxon>Stramenopiles</taxon>
        <taxon>Oomycota</taxon>
        <taxon>Peronosporomycetes</taxon>
        <taxon>Peronosporales</taxon>
        <taxon>Peronosporaceae</taxon>
        <taxon>Phytophthora</taxon>
    </lineage>
</organism>
<dbReference type="Proteomes" id="UP000486351">
    <property type="component" value="Unassembled WGS sequence"/>
</dbReference>
<comment type="caution">
    <text evidence="1">The sequence shown here is derived from an EMBL/GenBank/DDBJ whole genome shotgun (WGS) entry which is preliminary data.</text>
</comment>
<dbReference type="EMBL" id="QXFY01000075">
    <property type="protein sequence ID" value="KAE9358482.1"/>
    <property type="molecule type" value="Genomic_DNA"/>
</dbReference>
<dbReference type="AlphaFoldDB" id="A0A6G0SHI6"/>
<name>A0A6G0SHI6_9STRA</name>
<gene>
    <name evidence="1" type="ORF">PF008_g2661</name>
</gene>
<protein>
    <submittedName>
        <fullName evidence="1">Uncharacterized protein</fullName>
    </submittedName>
</protein>
<accession>A0A6G0SHI6</accession>
<evidence type="ECO:0000313" key="2">
    <source>
        <dbReference type="Proteomes" id="UP000486351"/>
    </source>
</evidence>
<evidence type="ECO:0000313" key="1">
    <source>
        <dbReference type="EMBL" id="KAE9358482.1"/>
    </source>
</evidence>
<reference evidence="1 2" key="1">
    <citation type="submission" date="2018-09" db="EMBL/GenBank/DDBJ databases">
        <title>Genomic investigation of the strawberry pathogen Phytophthora fragariae indicates pathogenicity is determined by transcriptional variation in three key races.</title>
        <authorList>
            <person name="Adams T.M."/>
            <person name="Armitage A.D."/>
            <person name="Sobczyk M.K."/>
            <person name="Bates H.J."/>
            <person name="Dunwell J.M."/>
            <person name="Nellist C.F."/>
            <person name="Harrison R.J."/>
        </authorList>
    </citation>
    <scope>NUCLEOTIDE SEQUENCE [LARGE SCALE GENOMIC DNA]</scope>
    <source>
        <strain evidence="1 2">NOV-77</strain>
    </source>
</reference>
<proteinExistence type="predicted"/>